<accession>A0A059CKX7</accession>
<reference evidence="1" key="1">
    <citation type="submission" date="2013-07" db="EMBL/GenBank/DDBJ databases">
        <title>The genome of Eucalyptus grandis.</title>
        <authorList>
            <person name="Schmutz J."/>
            <person name="Hayes R."/>
            <person name="Myburg A."/>
            <person name="Tuskan G."/>
            <person name="Grattapaglia D."/>
            <person name="Rokhsar D.S."/>
        </authorList>
    </citation>
    <scope>NUCLEOTIDE SEQUENCE</scope>
    <source>
        <tissue evidence="1">Leaf extractions</tissue>
    </source>
</reference>
<dbReference type="EMBL" id="KK198755">
    <property type="protein sequence ID" value="KCW78565.1"/>
    <property type="molecule type" value="Genomic_DNA"/>
</dbReference>
<organism evidence="1">
    <name type="scientific">Eucalyptus grandis</name>
    <name type="common">Flooded gum</name>
    <dbReference type="NCBI Taxonomy" id="71139"/>
    <lineage>
        <taxon>Eukaryota</taxon>
        <taxon>Viridiplantae</taxon>
        <taxon>Streptophyta</taxon>
        <taxon>Embryophyta</taxon>
        <taxon>Tracheophyta</taxon>
        <taxon>Spermatophyta</taxon>
        <taxon>Magnoliopsida</taxon>
        <taxon>eudicotyledons</taxon>
        <taxon>Gunneridae</taxon>
        <taxon>Pentapetalae</taxon>
        <taxon>rosids</taxon>
        <taxon>malvids</taxon>
        <taxon>Myrtales</taxon>
        <taxon>Myrtaceae</taxon>
        <taxon>Myrtoideae</taxon>
        <taxon>Eucalypteae</taxon>
        <taxon>Eucalyptus</taxon>
    </lineage>
</organism>
<sequence length="71" mass="8182">MHMRVTVPRRSTGSDPINNSPVVCMCMCAHLCKHMITCMCTPKHMFTTRKNAHINGERSGRGINWQYIFSR</sequence>
<gene>
    <name evidence="1" type="ORF">EUGRSUZ_C00035</name>
</gene>
<dbReference type="InParanoid" id="A0A059CKX7"/>
<evidence type="ECO:0000313" key="1">
    <source>
        <dbReference type="EMBL" id="KCW78565.1"/>
    </source>
</evidence>
<name>A0A059CKX7_EUCGR</name>
<dbReference type="Gramene" id="KCW78565">
    <property type="protein sequence ID" value="KCW78565"/>
    <property type="gene ID" value="EUGRSUZ_C00035"/>
</dbReference>
<dbReference type="AlphaFoldDB" id="A0A059CKX7"/>
<proteinExistence type="predicted"/>
<protein>
    <submittedName>
        <fullName evidence="1">Uncharacterized protein</fullName>
    </submittedName>
</protein>